<accession>A0A1M4N2M5</accession>
<dbReference type="InterPro" id="IPR027417">
    <property type="entry name" value="P-loop_NTPase"/>
</dbReference>
<dbReference type="GO" id="GO:0005524">
    <property type="term" value="F:ATP binding"/>
    <property type="evidence" value="ECO:0007669"/>
    <property type="project" value="UniProtKB-KW"/>
</dbReference>
<sequence>MTDILINETAFIAATGLIELLKRRRAKVSNAADTKATTYVASAAAEAEMGGQRGIVEAAKTAGAKRVIIVDEAATELTITEELGGRMIRFGLPAGSTDPLRNGPVLMLSDLIAAPYGGMVAADAQTGALIDMTARVARTDVTVFINGPTGSGKEVLARTVHDHSSRADKPFVAINCAAIPENMLEAILFGYEKGSFTGASTANKGIVRAADGGTLLLDEISEMPLGLQAKLLRVLQEKKVTPLGSQNECAVDIRVIATSNRDMAEAVQAGTFREDLYYRLNVFPLATQSLAERAQDIPALAAALLRRHCGENLPVLTEEACDVLMAHSWPGNVRELENVIQRALVLHDGVQITGADIMLNGRPGLMPAPMMAEAA</sequence>
<dbReference type="InterPro" id="IPR058031">
    <property type="entry name" value="AAA_lid_NorR"/>
</dbReference>
<dbReference type="AlphaFoldDB" id="A0A1M4N2M5"/>
<evidence type="ECO:0000313" key="12">
    <source>
        <dbReference type="EMBL" id="SCM69103.1"/>
    </source>
</evidence>
<evidence type="ECO:0000256" key="2">
    <source>
        <dbReference type="ARBA" id="ARBA00011135"/>
    </source>
</evidence>
<dbReference type="PROSITE" id="PS00688">
    <property type="entry name" value="SIGMA54_INTERACT_3"/>
    <property type="match status" value="1"/>
</dbReference>
<dbReference type="SMART" id="SM00382">
    <property type="entry name" value="AAA"/>
    <property type="match status" value="1"/>
</dbReference>
<reference evidence="13" key="1">
    <citation type="submission" date="2016-09" db="EMBL/GenBank/DDBJ databases">
        <authorList>
            <person name="Wibberg D."/>
        </authorList>
    </citation>
    <scope>NUCLEOTIDE SEQUENCE [LARGE SCALE GENOMIC DNA]</scope>
</reference>
<keyword evidence="13" id="KW-1185">Reference proteome</keyword>
<keyword evidence="4" id="KW-0547">Nucleotide-binding</keyword>
<evidence type="ECO:0000256" key="6">
    <source>
        <dbReference type="ARBA" id="ARBA00023012"/>
    </source>
</evidence>
<organism evidence="12 13">
    <name type="scientific">Donghicola eburneus</name>
    <dbReference type="NCBI Taxonomy" id="393278"/>
    <lineage>
        <taxon>Bacteria</taxon>
        <taxon>Pseudomonadati</taxon>
        <taxon>Pseudomonadota</taxon>
        <taxon>Alphaproteobacteria</taxon>
        <taxon>Rhodobacterales</taxon>
        <taxon>Roseobacteraceae</taxon>
        <taxon>Donghicola</taxon>
    </lineage>
</organism>
<evidence type="ECO:0000256" key="3">
    <source>
        <dbReference type="ARBA" id="ARBA00015308"/>
    </source>
</evidence>
<dbReference type="Gene3D" id="1.10.8.60">
    <property type="match status" value="1"/>
</dbReference>
<dbReference type="PANTHER" id="PTHR32071:SF21">
    <property type="entry name" value="TRANSCRIPTIONAL REGULATORY PROTEIN FLGR"/>
    <property type="match status" value="1"/>
</dbReference>
<dbReference type="GO" id="GO:0006355">
    <property type="term" value="P:regulation of DNA-templated transcription"/>
    <property type="evidence" value="ECO:0007669"/>
    <property type="project" value="InterPro"/>
</dbReference>
<comment type="subunit">
    <text evidence="2">Interacts with sigma-54.</text>
</comment>
<dbReference type="Proteomes" id="UP000184085">
    <property type="component" value="Unassembled WGS sequence"/>
</dbReference>
<dbReference type="EMBL" id="FMJB01000063">
    <property type="protein sequence ID" value="SCM69103.1"/>
    <property type="molecule type" value="Genomic_DNA"/>
</dbReference>
<evidence type="ECO:0000256" key="4">
    <source>
        <dbReference type="ARBA" id="ARBA00022741"/>
    </source>
</evidence>
<dbReference type="PANTHER" id="PTHR32071">
    <property type="entry name" value="TRANSCRIPTIONAL REGULATORY PROTEIN"/>
    <property type="match status" value="1"/>
</dbReference>
<gene>
    <name evidence="12" type="ORF">KARMA_3336</name>
</gene>
<keyword evidence="8" id="KW-0238">DNA-binding</keyword>
<keyword evidence="10" id="KW-0804">Transcription</keyword>
<dbReference type="InterPro" id="IPR025943">
    <property type="entry name" value="Sigma_54_int_dom_ATP-bd_2"/>
</dbReference>
<dbReference type="PROSITE" id="PS00676">
    <property type="entry name" value="SIGMA54_INTERACT_2"/>
    <property type="match status" value="1"/>
</dbReference>
<evidence type="ECO:0000256" key="7">
    <source>
        <dbReference type="ARBA" id="ARBA00023015"/>
    </source>
</evidence>
<comment type="function">
    <text evidence="1">Required for activation of most nif operons, which are directly involved in nitrogen fixation.</text>
</comment>
<dbReference type="GO" id="GO:0000160">
    <property type="term" value="P:phosphorelay signal transduction system"/>
    <property type="evidence" value="ECO:0007669"/>
    <property type="project" value="UniProtKB-KW"/>
</dbReference>
<protein>
    <recommendedName>
        <fullName evidence="3">Nif-specific regulatory protein</fullName>
    </recommendedName>
</protein>
<dbReference type="SUPFAM" id="SSF52540">
    <property type="entry name" value="P-loop containing nucleoside triphosphate hydrolases"/>
    <property type="match status" value="1"/>
</dbReference>
<dbReference type="InterPro" id="IPR025944">
    <property type="entry name" value="Sigma_54_int_dom_CS"/>
</dbReference>
<keyword evidence="7" id="KW-0805">Transcription regulation</keyword>
<dbReference type="RefSeq" id="WP_072708334.1">
    <property type="nucleotide sequence ID" value="NZ_FMJB01000063.1"/>
</dbReference>
<dbReference type="Gene3D" id="3.40.50.300">
    <property type="entry name" value="P-loop containing nucleotide triphosphate hydrolases"/>
    <property type="match status" value="1"/>
</dbReference>
<evidence type="ECO:0000256" key="9">
    <source>
        <dbReference type="ARBA" id="ARBA00023159"/>
    </source>
</evidence>
<dbReference type="InterPro" id="IPR003593">
    <property type="entry name" value="AAA+_ATPase"/>
</dbReference>
<dbReference type="PROSITE" id="PS50045">
    <property type="entry name" value="SIGMA54_INTERACT_4"/>
    <property type="match status" value="1"/>
</dbReference>
<feature type="domain" description="Sigma-54 factor interaction" evidence="11">
    <location>
        <begin position="119"/>
        <end position="345"/>
    </location>
</feature>
<dbReference type="Pfam" id="PF00158">
    <property type="entry name" value="Sigma54_activat"/>
    <property type="match status" value="1"/>
</dbReference>
<evidence type="ECO:0000256" key="8">
    <source>
        <dbReference type="ARBA" id="ARBA00023125"/>
    </source>
</evidence>
<dbReference type="InterPro" id="IPR002078">
    <property type="entry name" value="Sigma_54_int"/>
</dbReference>
<keyword evidence="9" id="KW-0010">Activator</keyword>
<dbReference type="CDD" id="cd00009">
    <property type="entry name" value="AAA"/>
    <property type="match status" value="1"/>
</dbReference>
<evidence type="ECO:0000256" key="1">
    <source>
        <dbReference type="ARBA" id="ARBA00002167"/>
    </source>
</evidence>
<dbReference type="Pfam" id="PF25601">
    <property type="entry name" value="AAA_lid_14"/>
    <property type="match status" value="1"/>
</dbReference>
<evidence type="ECO:0000313" key="13">
    <source>
        <dbReference type="Proteomes" id="UP000184085"/>
    </source>
</evidence>
<keyword evidence="6" id="KW-0902">Two-component regulatory system</keyword>
<dbReference type="GO" id="GO:0003677">
    <property type="term" value="F:DNA binding"/>
    <property type="evidence" value="ECO:0007669"/>
    <property type="project" value="UniProtKB-KW"/>
</dbReference>
<keyword evidence="5" id="KW-0067">ATP-binding</keyword>
<evidence type="ECO:0000256" key="5">
    <source>
        <dbReference type="ARBA" id="ARBA00022840"/>
    </source>
</evidence>
<dbReference type="FunFam" id="3.40.50.300:FF:000006">
    <property type="entry name" value="DNA-binding transcriptional regulator NtrC"/>
    <property type="match status" value="1"/>
</dbReference>
<name>A0A1M4N2M5_9RHOB</name>
<proteinExistence type="predicted"/>
<evidence type="ECO:0000259" key="11">
    <source>
        <dbReference type="PROSITE" id="PS50045"/>
    </source>
</evidence>
<evidence type="ECO:0000256" key="10">
    <source>
        <dbReference type="ARBA" id="ARBA00023163"/>
    </source>
</evidence>